<name>A0AAJ4LUG0_9VIBR</name>
<dbReference type="InterPro" id="IPR000182">
    <property type="entry name" value="GNAT_dom"/>
</dbReference>
<organism evidence="2 3">
    <name type="scientific">Vibrio navarrensis</name>
    <dbReference type="NCBI Taxonomy" id="29495"/>
    <lineage>
        <taxon>Bacteria</taxon>
        <taxon>Pseudomonadati</taxon>
        <taxon>Pseudomonadota</taxon>
        <taxon>Gammaproteobacteria</taxon>
        <taxon>Vibrionales</taxon>
        <taxon>Vibrionaceae</taxon>
        <taxon>Vibrio</taxon>
    </lineage>
</organism>
<reference evidence="2 3" key="1">
    <citation type="submission" date="2020-11" db="EMBL/GenBank/DDBJ databases">
        <title>Complete and Circularized Genome Assembly of a human isolate of Vibrio navarrensis biotype pommerensis with MiSeq and MinION Sequence Data.</title>
        <authorList>
            <person name="Schwartz K."/>
            <person name="Borowiak M."/>
            <person name="Deneke C."/>
            <person name="Balau V."/>
            <person name="Metelmann C."/>
            <person name="Strauch E."/>
        </authorList>
    </citation>
    <scope>NUCLEOTIDE SEQUENCE [LARGE SCALE GENOMIC DNA]</scope>
    <source>
        <strain evidence="2 3">20-VB00237</strain>
    </source>
</reference>
<dbReference type="Proteomes" id="UP000594435">
    <property type="component" value="Chromosome 1"/>
</dbReference>
<sequence length="201" mass="22736">MEIRNANYTDVERIIEIHISAFEGFFLTFLGPNFLHLLYAGFIDKGLLRVAVVDSNIVGFSAGTDKPEVFFSNLRREKWLSFFFAAAPGLIKKPSLVIKKLYSAIFYKGDSVERLNNSFLLSSLAVDPCVEGKGIGKHLLKDLDELLSEKKECQIIYLITDKNENSSVLSFYSKCGFSIESEFKQSGQREMLRLVKSIKDV</sequence>
<dbReference type="Pfam" id="PF13508">
    <property type="entry name" value="Acetyltransf_7"/>
    <property type="match status" value="1"/>
</dbReference>
<dbReference type="PROSITE" id="PS51186">
    <property type="entry name" value="GNAT"/>
    <property type="match status" value="1"/>
</dbReference>
<evidence type="ECO:0000313" key="3">
    <source>
        <dbReference type="Proteomes" id="UP000594435"/>
    </source>
</evidence>
<proteinExistence type="predicted"/>
<evidence type="ECO:0000259" key="1">
    <source>
        <dbReference type="PROSITE" id="PS51186"/>
    </source>
</evidence>
<dbReference type="AlphaFoldDB" id="A0AAJ4LUG0"/>
<gene>
    <name evidence="2" type="ORF">I3X05_01180</name>
</gene>
<dbReference type="SUPFAM" id="SSF55729">
    <property type="entry name" value="Acyl-CoA N-acyltransferases (Nat)"/>
    <property type="match status" value="1"/>
</dbReference>
<dbReference type="RefSeq" id="WP_045572449.1">
    <property type="nucleotide sequence ID" value="NZ_CP065217.1"/>
</dbReference>
<evidence type="ECO:0000313" key="2">
    <source>
        <dbReference type="EMBL" id="QPL53826.1"/>
    </source>
</evidence>
<protein>
    <submittedName>
        <fullName evidence="2">GNAT family N-acetyltransferase</fullName>
    </submittedName>
</protein>
<feature type="domain" description="N-acetyltransferase" evidence="1">
    <location>
        <begin position="1"/>
        <end position="199"/>
    </location>
</feature>
<dbReference type="GO" id="GO:0016747">
    <property type="term" value="F:acyltransferase activity, transferring groups other than amino-acyl groups"/>
    <property type="evidence" value="ECO:0007669"/>
    <property type="project" value="InterPro"/>
</dbReference>
<accession>A0AAJ4LUG0</accession>
<dbReference type="EMBL" id="CP065217">
    <property type="protein sequence ID" value="QPL53826.1"/>
    <property type="molecule type" value="Genomic_DNA"/>
</dbReference>
<dbReference type="InterPro" id="IPR016181">
    <property type="entry name" value="Acyl_CoA_acyltransferase"/>
</dbReference>
<dbReference type="Gene3D" id="3.40.630.30">
    <property type="match status" value="1"/>
</dbReference>